<evidence type="ECO:0000313" key="3">
    <source>
        <dbReference type="EMBL" id="QDT96716.1"/>
    </source>
</evidence>
<dbReference type="Proteomes" id="UP000318704">
    <property type="component" value="Chromosome"/>
</dbReference>
<dbReference type="AlphaFoldDB" id="A0A517VUP0"/>
<dbReference type="InterPro" id="IPR008979">
    <property type="entry name" value="Galactose-bd-like_sf"/>
</dbReference>
<protein>
    <submittedName>
        <fullName evidence="3">Complex I intermediate-associated protein 30 (CIA30)</fullName>
    </submittedName>
</protein>
<organism evidence="3 4">
    <name type="scientific">Gimesia aquarii</name>
    <dbReference type="NCBI Taxonomy" id="2527964"/>
    <lineage>
        <taxon>Bacteria</taxon>
        <taxon>Pseudomonadati</taxon>
        <taxon>Planctomycetota</taxon>
        <taxon>Planctomycetia</taxon>
        <taxon>Planctomycetales</taxon>
        <taxon>Planctomycetaceae</taxon>
        <taxon>Gimesia</taxon>
    </lineage>
</organism>
<evidence type="ECO:0000313" key="4">
    <source>
        <dbReference type="Proteomes" id="UP000318704"/>
    </source>
</evidence>
<dbReference type="RefSeq" id="WP_197998860.1">
    <property type="nucleotide sequence ID" value="NZ_CP037920.1"/>
</dbReference>
<sequence>MAYFFKVMLIIACFILVFSVTTIRVEGDDRLISAGPLYQLTKVSYAQQPRVLFDFSKQEAGNQWQTVNDGVMGGISEGRFRISNEGILEFFGTLSLENNGGFASVRSRPKQLNLQVGDILLTRVKGDGRKYSLNLYLPIRRVAFSYRMEFKTEKDKWIELRFPLKDFVATSFGRTADNAGQVNAPQVNSIGFLLGDKKAGPFKLEVDWIKVEAALKEQR</sequence>
<dbReference type="Pfam" id="PF08547">
    <property type="entry name" value="CIA30"/>
    <property type="match status" value="1"/>
</dbReference>
<dbReference type="PANTHER" id="PTHR13194">
    <property type="entry name" value="COMPLEX I INTERMEDIATE-ASSOCIATED PROTEIN 30"/>
    <property type="match status" value="1"/>
</dbReference>
<feature type="domain" description="NADH:ubiquinone oxidoreductase intermediate-associated protein 30" evidence="2">
    <location>
        <begin position="53"/>
        <end position="206"/>
    </location>
</feature>
<dbReference type="SUPFAM" id="SSF49785">
    <property type="entry name" value="Galactose-binding domain-like"/>
    <property type="match status" value="1"/>
</dbReference>
<dbReference type="InterPro" id="IPR039131">
    <property type="entry name" value="NDUFAF1"/>
</dbReference>
<proteinExistence type="inferred from homology"/>
<evidence type="ECO:0000259" key="2">
    <source>
        <dbReference type="Pfam" id="PF08547"/>
    </source>
</evidence>
<name>A0A517VUP0_9PLAN</name>
<dbReference type="KEGG" id="gaw:V144x_21740"/>
<accession>A0A517VUP0</accession>
<comment type="similarity">
    <text evidence="1">Belongs to the CIA30 family.</text>
</comment>
<dbReference type="PANTHER" id="PTHR13194:SF19">
    <property type="entry name" value="NAD(P)-BINDING ROSSMANN-FOLD SUPERFAMILY PROTEIN"/>
    <property type="match status" value="1"/>
</dbReference>
<evidence type="ECO:0000256" key="1">
    <source>
        <dbReference type="ARBA" id="ARBA00007884"/>
    </source>
</evidence>
<reference evidence="3 4" key="1">
    <citation type="submission" date="2019-03" db="EMBL/GenBank/DDBJ databases">
        <title>Deep-cultivation of Planctomycetes and their phenomic and genomic characterization uncovers novel biology.</title>
        <authorList>
            <person name="Wiegand S."/>
            <person name="Jogler M."/>
            <person name="Boedeker C."/>
            <person name="Pinto D."/>
            <person name="Vollmers J."/>
            <person name="Rivas-Marin E."/>
            <person name="Kohn T."/>
            <person name="Peeters S.H."/>
            <person name="Heuer A."/>
            <person name="Rast P."/>
            <person name="Oberbeckmann S."/>
            <person name="Bunk B."/>
            <person name="Jeske O."/>
            <person name="Meyerdierks A."/>
            <person name="Storesund J.E."/>
            <person name="Kallscheuer N."/>
            <person name="Luecker S."/>
            <person name="Lage O.M."/>
            <person name="Pohl T."/>
            <person name="Merkel B.J."/>
            <person name="Hornburger P."/>
            <person name="Mueller R.-W."/>
            <person name="Bruemmer F."/>
            <person name="Labrenz M."/>
            <person name="Spormann A.M."/>
            <person name="Op den Camp H."/>
            <person name="Overmann J."/>
            <person name="Amann R."/>
            <person name="Jetten M.S.M."/>
            <person name="Mascher T."/>
            <person name="Medema M.H."/>
            <person name="Devos D.P."/>
            <person name="Kaster A.-K."/>
            <person name="Ovreas L."/>
            <person name="Rohde M."/>
            <person name="Galperin M.Y."/>
            <person name="Jogler C."/>
        </authorList>
    </citation>
    <scope>NUCLEOTIDE SEQUENCE [LARGE SCALE GENOMIC DNA]</scope>
    <source>
        <strain evidence="3 4">V144</strain>
    </source>
</reference>
<dbReference type="EMBL" id="CP037920">
    <property type="protein sequence ID" value="QDT96716.1"/>
    <property type="molecule type" value="Genomic_DNA"/>
</dbReference>
<dbReference type="InterPro" id="IPR013857">
    <property type="entry name" value="NADH-UbQ_OxRdtase-assoc_prot30"/>
</dbReference>
<gene>
    <name evidence="3" type="ORF">V144x_21740</name>
</gene>